<dbReference type="PRINTS" id="PR00465">
    <property type="entry name" value="EP450IV"/>
</dbReference>
<organism evidence="9 10">
    <name type="scientific">Neosartorya fischeri (strain ATCC 1020 / DSM 3700 / CBS 544.65 / FGSC A1164 / JCM 1740 / NRRL 181 / WB 181)</name>
    <name type="common">Aspergillus fischerianus</name>
    <dbReference type="NCBI Taxonomy" id="331117"/>
    <lineage>
        <taxon>Eukaryota</taxon>
        <taxon>Fungi</taxon>
        <taxon>Dikarya</taxon>
        <taxon>Ascomycota</taxon>
        <taxon>Pezizomycotina</taxon>
        <taxon>Eurotiomycetes</taxon>
        <taxon>Eurotiomycetidae</taxon>
        <taxon>Eurotiales</taxon>
        <taxon>Aspergillaceae</taxon>
        <taxon>Aspergillus</taxon>
        <taxon>Aspergillus subgen. Fumigati</taxon>
    </lineage>
</organism>
<dbReference type="PANTHER" id="PTHR46206">
    <property type="entry name" value="CYTOCHROME P450"/>
    <property type="match status" value="1"/>
</dbReference>
<evidence type="ECO:0000256" key="5">
    <source>
        <dbReference type="ARBA" id="ARBA00023002"/>
    </source>
</evidence>
<accession>A1DK95</accession>
<keyword evidence="3 8" id="KW-0349">Heme</keyword>
<dbReference type="GO" id="GO:0004497">
    <property type="term" value="F:monooxygenase activity"/>
    <property type="evidence" value="ECO:0007669"/>
    <property type="project" value="UniProtKB-KW"/>
</dbReference>
<feature type="binding site" description="axial binding residue" evidence="8">
    <location>
        <position position="408"/>
    </location>
    <ligand>
        <name>heme</name>
        <dbReference type="ChEBI" id="CHEBI:30413"/>
    </ligand>
    <ligandPart>
        <name>Fe</name>
        <dbReference type="ChEBI" id="CHEBI:18248"/>
    </ligandPart>
</feature>
<protein>
    <submittedName>
        <fullName evidence="9">Cytochrome P450 oxidoreductase, putative</fullName>
    </submittedName>
</protein>
<evidence type="ECO:0000256" key="6">
    <source>
        <dbReference type="ARBA" id="ARBA00023004"/>
    </source>
</evidence>
<dbReference type="OrthoDB" id="1844152at2759"/>
<gene>
    <name evidence="9" type="ORF">NFIA_004940</name>
</gene>
<sequence length="476" mass="53800">MRPGDVDPTCHRLTSLSYGISWVFRQKENTSALIPQATRVYTNLGWVYLLGGRYIPLLKNETRLGQEFQSTIPGYEPYYQLTADHHILQHYTRSKMSLQLGKPSFGGKLVKPVSRNTARTLHKMLGDSQEWSRILIRETAGATLSEAAGSLFYGPDIAADPEFGESVLRYLTFSIAGMPKLHLWPQCLRPIVHWLLPTCRAARAELAKSRARLTLLLVKQKKERQKADDLDQIDVFSFIETLPPDQRGDPACLAIALTIAATHTTATLLTTIIYQICKHPDLIEPLRAEIRSVIQEHGWTKAGITKLRLMNSVMKETNRLSPLSQAIMRRVATADVPLNRDLTIPKGAITMTSTLDTMWDPQIYPDPQKFDGYRYLNLAKQDPYWNRTSSFVATSPESLGFGLGKEACPGRFIADLEIKLILCYLLTHYDIKLPGGITAKPRYEGVFLLLDPGDILIRRRPEEEAKFPDWSHDDQV</sequence>
<evidence type="ECO:0000256" key="3">
    <source>
        <dbReference type="ARBA" id="ARBA00022617"/>
    </source>
</evidence>
<dbReference type="GO" id="GO:0020037">
    <property type="term" value="F:heme binding"/>
    <property type="evidence" value="ECO:0007669"/>
    <property type="project" value="InterPro"/>
</dbReference>
<dbReference type="KEGG" id="nfi:NFIA_004940"/>
<evidence type="ECO:0000313" key="9">
    <source>
        <dbReference type="EMBL" id="EAW17134.1"/>
    </source>
</evidence>
<dbReference type="GO" id="GO:0016705">
    <property type="term" value="F:oxidoreductase activity, acting on paired donors, with incorporation or reduction of molecular oxygen"/>
    <property type="evidence" value="ECO:0007669"/>
    <property type="project" value="InterPro"/>
</dbReference>
<dbReference type="STRING" id="331117.A1DK95"/>
<dbReference type="VEuPathDB" id="FungiDB:NFIA_004940"/>
<dbReference type="RefSeq" id="XP_001259031.1">
    <property type="nucleotide sequence ID" value="XM_001259030.1"/>
</dbReference>
<dbReference type="GeneID" id="4585256"/>
<dbReference type="GO" id="GO:0005506">
    <property type="term" value="F:iron ion binding"/>
    <property type="evidence" value="ECO:0007669"/>
    <property type="project" value="InterPro"/>
</dbReference>
<keyword evidence="7" id="KW-0503">Monooxygenase</keyword>
<dbReference type="Gene3D" id="1.10.630.10">
    <property type="entry name" value="Cytochrome P450"/>
    <property type="match status" value="1"/>
</dbReference>
<evidence type="ECO:0000256" key="7">
    <source>
        <dbReference type="ARBA" id="ARBA00023033"/>
    </source>
</evidence>
<dbReference type="PRINTS" id="PR00385">
    <property type="entry name" value="P450"/>
</dbReference>
<dbReference type="eggNOG" id="KOG0157">
    <property type="taxonomic scope" value="Eukaryota"/>
</dbReference>
<dbReference type="InterPro" id="IPR002403">
    <property type="entry name" value="Cyt_P450_E_grp-IV"/>
</dbReference>
<name>A1DK95_NEOFI</name>
<dbReference type="Pfam" id="PF00067">
    <property type="entry name" value="p450"/>
    <property type="match status" value="1"/>
</dbReference>
<evidence type="ECO:0000256" key="4">
    <source>
        <dbReference type="ARBA" id="ARBA00022723"/>
    </source>
</evidence>
<proteinExistence type="inferred from homology"/>
<keyword evidence="4 8" id="KW-0479">Metal-binding</keyword>
<dbReference type="HOGENOM" id="CLU_022195_0_3_1"/>
<keyword evidence="6 8" id="KW-0408">Iron</keyword>
<dbReference type="Proteomes" id="UP000006702">
    <property type="component" value="Unassembled WGS sequence"/>
</dbReference>
<reference evidence="10" key="1">
    <citation type="journal article" date="2008" name="PLoS Genet.">
        <title>Genomic islands in the pathogenic filamentous fungus Aspergillus fumigatus.</title>
        <authorList>
            <person name="Fedorova N.D."/>
            <person name="Khaldi N."/>
            <person name="Joardar V.S."/>
            <person name="Maiti R."/>
            <person name="Amedeo P."/>
            <person name="Anderson M.J."/>
            <person name="Crabtree J."/>
            <person name="Silva J.C."/>
            <person name="Badger J.H."/>
            <person name="Albarraq A."/>
            <person name="Angiuoli S."/>
            <person name="Bussey H."/>
            <person name="Bowyer P."/>
            <person name="Cotty P.J."/>
            <person name="Dyer P.S."/>
            <person name="Egan A."/>
            <person name="Galens K."/>
            <person name="Fraser-Liggett C.M."/>
            <person name="Haas B.J."/>
            <person name="Inman J.M."/>
            <person name="Kent R."/>
            <person name="Lemieux S."/>
            <person name="Malavazi I."/>
            <person name="Orvis J."/>
            <person name="Roemer T."/>
            <person name="Ronning C.M."/>
            <person name="Sundaram J.P."/>
            <person name="Sutton G."/>
            <person name="Turner G."/>
            <person name="Venter J.C."/>
            <person name="White O.R."/>
            <person name="Whitty B.R."/>
            <person name="Youngman P."/>
            <person name="Wolfe K.H."/>
            <person name="Goldman G.H."/>
            <person name="Wortman J.R."/>
            <person name="Jiang B."/>
            <person name="Denning D.W."/>
            <person name="Nierman W.C."/>
        </authorList>
    </citation>
    <scope>NUCLEOTIDE SEQUENCE [LARGE SCALE GENOMIC DNA]</scope>
    <source>
        <strain evidence="10">ATCC 1020 / DSM 3700 / CBS 544.65 / FGSC A1164 / JCM 1740 / NRRL 181 / WB 181</strain>
    </source>
</reference>
<dbReference type="AlphaFoldDB" id="A1DK95"/>
<evidence type="ECO:0000313" key="10">
    <source>
        <dbReference type="Proteomes" id="UP000006702"/>
    </source>
</evidence>
<dbReference type="PANTHER" id="PTHR46206:SF2">
    <property type="entry name" value="CYTOCHROME P450 MONOOXYGENASE AUSG-RELATED"/>
    <property type="match status" value="1"/>
</dbReference>
<dbReference type="InterPro" id="IPR001128">
    <property type="entry name" value="Cyt_P450"/>
</dbReference>
<dbReference type="InterPro" id="IPR036396">
    <property type="entry name" value="Cyt_P450_sf"/>
</dbReference>
<dbReference type="EMBL" id="DS027697">
    <property type="protein sequence ID" value="EAW17134.1"/>
    <property type="molecule type" value="Genomic_DNA"/>
</dbReference>
<evidence type="ECO:0000256" key="8">
    <source>
        <dbReference type="PIRSR" id="PIRSR602403-1"/>
    </source>
</evidence>
<comment type="similarity">
    <text evidence="2">Belongs to the cytochrome P450 family.</text>
</comment>
<dbReference type="CDD" id="cd11041">
    <property type="entry name" value="CYP503A1-like"/>
    <property type="match status" value="1"/>
</dbReference>
<dbReference type="GO" id="GO:0019748">
    <property type="term" value="P:secondary metabolic process"/>
    <property type="evidence" value="ECO:0007669"/>
    <property type="project" value="UniProtKB-ARBA"/>
</dbReference>
<keyword evidence="10" id="KW-1185">Reference proteome</keyword>
<evidence type="ECO:0000256" key="2">
    <source>
        <dbReference type="ARBA" id="ARBA00010617"/>
    </source>
</evidence>
<evidence type="ECO:0000256" key="1">
    <source>
        <dbReference type="ARBA" id="ARBA00001971"/>
    </source>
</evidence>
<comment type="cofactor">
    <cofactor evidence="1 8">
        <name>heme</name>
        <dbReference type="ChEBI" id="CHEBI:30413"/>
    </cofactor>
</comment>
<keyword evidence="5" id="KW-0560">Oxidoreductase</keyword>
<dbReference type="SUPFAM" id="SSF48264">
    <property type="entry name" value="Cytochrome P450"/>
    <property type="match status" value="1"/>
</dbReference>